<sequence length="397" mass="44792">MSTGDFLNLHPSELKFPFELKKQNSCSFQLTNITDQDIAFKVKTTDPKKYCVRPNTGIILPRSVCGVTVTKQAQKETPSNMECKDKFLVQAVVAPSGTTVKDITADMFNKEDKKVVEECKLRVVYIPVVLIHLFSKKVLLQGLSMEVRVLQGLMFSSDQIVLELKRPTPRNIVSVQTMELSYQAMFAMSQAQKEAPPNMECKDKFLVQAIVTPHGAIVKDIIADMFNKEDEKVVEECKLRVVYVLANPRSPVPEESEEWFSAMAEHGSQSSSRLDVVRTLHNLLHNEVLLYAQKEAPPNMQCIDKFPLQAVVVPNGSTINDIITADMFNKEENKVVEECKLVERRSQSSSRPDVKNPQCGGQFRQSDVPVLHHLFKLIRQLRTLTEPLVNSTQNSSN</sequence>
<dbReference type="EMBL" id="CM042043">
    <property type="protein sequence ID" value="KAI3693930.1"/>
    <property type="molecule type" value="Genomic_DNA"/>
</dbReference>
<gene>
    <name evidence="1" type="ORF">L1987_76886</name>
</gene>
<accession>A0ACB8Z9G6</accession>
<reference evidence="1 2" key="2">
    <citation type="journal article" date="2022" name="Mol. Ecol. Resour.">
        <title>The genomes of chicory, endive, great burdock and yacon provide insights into Asteraceae paleo-polyploidization history and plant inulin production.</title>
        <authorList>
            <person name="Fan W."/>
            <person name="Wang S."/>
            <person name="Wang H."/>
            <person name="Wang A."/>
            <person name="Jiang F."/>
            <person name="Liu H."/>
            <person name="Zhao H."/>
            <person name="Xu D."/>
            <person name="Zhang Y."/>
        </authorList>
    </citation>
    <scope>NUCLEOTIDE SEQUENCE [LARGE SCALE GENOMIC DNA]</scope>
    <source>
        <strain evidence="2">cv. Yunnan</strain>
        <tissue evidence="1">Leaves</tissue>
    </source>
</reference>
<organism evidence="1 2">
    <name type="scientific">Smallanthus sonchifolius</name>
    <dbReference type="NCBI Taxonomy" id="185202"/>
    <lineage>
        <taxon>Eukaryota</taxon>
        <taxon>Viridiplantae</taxon>
        <taxon>Streptophyta</taxon>
        <taxon>Embryophyta</taxon>
        <taxon>Tracheophyta</taxon>
        <taxon>Spermatophyta</taxon>
        <taxon>Magnoliopsida</taxon>
        <taxon>eudicotyledons</taxon>
        <taxon>Gunneridae</taxon>
        <taxon>Pentapetalae</taxon>
        <taxon>asterids</taxon>
        <taxon>campanulids</taxon>
        <taxon>Asterales</taxon>
        <taxon>Asteraceae</taxon>
        <taxon>Asteroideae</taxon>
        <taxon>Heliantheae alliance</taxon>
        <taxon>Millerieae</taxon>
        <taxon>Smallanthus</taxon>
    </lineage>
</organism>
<evidence type="ECO:0000313" key="2">
    <source>
        <dbReference type="Proteomes" id="UP001056120"/>
    </source>
</evidence>
<dbReference type="Proteomes" id="UP001056120">
    <property type="component" value="Linkage Group LG26"/>
</dbReference>
<evidence type="ECO:0000313" key="1">
    <source>
        <dbReference type="EMBL" id="KAI3693930.1"/>
    </source>
</evidence>
<comment type="caution">
    <text evidence="1">The sequence shown here is derived from an EMBL/GenBank/DDBJ whole genome shotgun (WGS) entry which is preliminary data.</text>
</comment>
<proteinExistence type="predicted"/>
<name>A0ACB8Z9G6_9ASTR</name>
<keyword evidence="2" id="KW-1185">Reference proteome</keyword>
<protein>
    <submittedName>
        <fullName evidence="1">Uncharacterized protein</fullName>
    </submittedName>
</protein>
<reference evidence="2" key="1">
    <citation type="journal article" date="2022" name="Mol. Ecol. Resour.">
        <title>The genomes of chicory, endive, great burdock and yacon provide insights into Asteraceae palaeo-polyploidization history and plant inulin production.</title>
        <authorList>
            <person name="Fan W."/>
            <person name="Wang S."/>
            <person name="Wang H."/>
            <person name="Wang A."/>
            <person name="Jiang F."/>
            <person name="Liu H."/>
            <person name="Zhao H."/>
            <person name="Xu D."/>
            <person name="Zhang Y."/>
        </authorList>
    </citation>
    <scope>NUCLEOTIDE SEQUENCE [LARGE SCALE GENOMIC DNA]</scope>
    <source>
        <strain evidence="2">cv. Yunnan</strain>
    </source>
</reference>